<dbReference type="EMBL" id="CP032317">
    <property type="protein sequence ID" value="AYA36525.1"/>
    <property type="molecule type" value="Genomic_DNA"/>
</dbReference>
<sequence length="376" mass="39461">MKHYAIALLATGLLLVSSCQKNDLEPNRTPASEAAANDLASTCVADTITFNNVAAGTLLGAEGSTIKSVNGASVGVRAENPHYTQANEAVVFSTNPLSSGEDEDLGTPNILFGGPGKVNNGYPTSDGASNKTNLRNILVLHDYKHFPTVSEPNDDDFNGTASDFGTIMFDFSSVGSVTAKSITVIDIEASESEFGRALLYNGATLLKTVEFPATGSNGVAVVDLGNVPNVTSITVIVGGSMGIDNLTFCRTTSTPPPSNCCTYTQGYWKNHPEAWPVQELVLGNTTYNKDQLLAILRTPVKGNGLISLAHQLIAAKLNVAKCNGVSPVSRDIQAADKLIGDRVIGGGGYLSPSSTSYLTERLDRYNNGKLGTPHCG</sequence>
<dbReference type="AlphaFoldDB" id="A0A3B7QY69"/>
<organism evidence="2 3">
    <name type="scientific">Hymenobacter oligotrophus</name>
    <dbReference type="NCBI Taxonomy" id="2319843"/>
    <lineage>
        <taxon>Bacteria</taxon>
        <taxon>Pseudomonadati</taxon>
        <taxon>Bacteroidota</taxon>
        <taxon>Cytophagia</taxon>
        <taxon>Cytophagales</taxon>
        <taxon>Hymenobacteraceae</taxon>
        <taxon>Hymenobacter</taxon>
    </lineage>
</organism>
<protein>
    <submittedName>
        <fullName evidence="2">Uncharacterized protein</fullName>
    </submittedName>
</protein>
<keyword evidence="1" id="KW-0732">Signal</keyword>
<dbReference type="RefSeq" id="WP_119444107.1">
    <property type="nucleotide sequence ID" value="NZ_CP032317.1"/>
</dbReference>
<evidence type="ECO:0000313" key="2">
    <source>
        <dbReference type="EMBL" id="AYA36525.1"/>
    </source>
</evidence>
<dbReference type="KEGG" id="hyh:D3Y59_05315"/>
<name>A0A3B7QY69_9BACT</name>
<keyword evidence="3" id="KW-1185">Reference proteome</keyword>
<evidence type="ECO:0000313" key="3">
    <source>
        <dbReference type="Proteomes" id="UP000262802"/>
    </source>
</evidence>
<feature type="signal peptide" evidence="1">
    <location>
        <begin position="1"/>
        <end position="21"/>
    </location>
</feature>
<accession>A0A3B7QY69</accession>
<dbReference type="Proteomes" id="UP000262802">
    <property type="component" value="Chromosome"/>
</dbReference>
<dbReference type="PROSITE" id="PS51257">
    <property type="entry name" value="PROKAR_LIPOPROTEIN"/>
    <property type="match status" value="1"/>
</dbReference>
<reference evidence="2 3" key="1">
    <citation type="submission" date="2018-09" db="EMBL/GenBank/DDBJ databases">
        <title>Hymenobacter medium sp. nov., isolated from R2A medium.</title>
        <authorList>
            <person name="Yingchao G."/>
        </authorList>
    </citation>
    <scope>NUCLEOTIDE SEQUENCE [LARGE SCALE GENOMIC DNA]</scope>
    <source>
        <strain evidence="3">sh-6</strain>
    </source>
</reference>
<gene>
    <name evidence="2" type="ORF">D3Y59_05315</name>
</gene>
<proteinExistence type="predicted"/>
<dbReference type="OrthoDB" id="848102at2"/>
<evidence type="ECO:0000256" key="1">
    <source>
        <dbReference type="SAM" id="SignalP"/>
    </source>
</evidence>
<feature type="chain" id="PRO_5017750177" evidence="1">
    <location>
        <begin position="22"/>
        <end position="376"/>
    </location>
</feature>